<feature type="compositionally biased region" description="Basic and acidic residues" evidence="1">
    <location>
        <begin position="1"/>
        <end position="10"/>
    </location>
</feature>
<evidence type="ECO:0000313" key="3">
    <source>
        <dbReference type="Proteomes" id="UP001589834"/>
    </source>
</evidence>
<feature type="compositionally biased region" description="Low complexity" evidence="1">
    <location>
        <begin position="734"/>
        <end position="765"/>
    </location>
</feature>
<feature type="compositionally biased region" description="Basic and acidic residues" evidence="1">
    <location>
        <begin position="800"/>
        <end position="841"/>
    </location>
</feature>
<dbReference type="EMBL" id="JBHLTN010000018">
    <property type="protein sequence ID" value="MFC0592983.1"/>
    <property type="molecule type" value="Genomic_DNA"/>
</dbReference>
<feature type="compositionally biased region" description="Low complexity" evidence="1">
    <location>
        <begin position="386"/>
        <end position="405"/>
    </location>
</feature>
<feature type="region of interest" description="Disordered" evidence="1">
    <location>
        <begin position="1"/>
        <end position="49"/>
    </location>
</feature>
<feature type="region of interest" description="Disordered" evidence="1">
    <location>
        <begin position="444"/>
        <end position="470"/>
    </location>
</feature>
<dbReference type="InterPro" id="IPR007139">
    <property type="entry name" value="DUF349"/>
</dbReference>
<evidence type="ECO:0000313" key="2">
    <source>
        <dbReference type="EMBL" id="MFC0592983.1"/>
    </source>
</evidence>
<proteinExistence type="predicted"/>
<dbReference type="RefSeq" id="WP_377482818.1">
    <property type="nucleotide sequence ID" value="NZ_JBHLTN010000018.1"/>
</dbReference>
<dbReference type="Pfam" id="PF03993">
    <property type="entry name" value="DUF349"/>
    <property type="match status" value="1"/>
</dbReference>
<name>A0ABV6PT07_9BURK</name>
<feature type="region of interest" description="Disordered" evidence="1">
    <location>
        <begin position="381"/>
        <end position="405"/>
    </location>
</feature>
<keyword evidence="3" id="KW-1185">Reference proteome</keyword>
<evidence type="ECO:0000256" key="1">
    <source>
        <dbReference type="SAM" id="MobiDB-lite"/>
    </source>
</evidence>
<feature type="region of interest" description="Disordered" evidence="1">
    <location>
        <begin position="722"/>
        <end position="842"/>
    </location>
</feature>
<reference evidence="2 3" key="1">
    <citation type="submission" date="2024-09" db="EMBL/GenBank/DDBJ databases">
        <authorList>
            <person name="Sun Q."/>
            <person name="Mori K."/>
        </authorList>
    </citation>
    <scope>NUCLEOTIDE SEQUENCE [LARGE SCALE GENOMIC DNA]</scope>
    <source>
        <strain evidence="2 3">NCAIM B.02336</strain>
    </source>
</reference>
<organism evidence="2 3">
    <name type="scientific">Ottowia pentelensis</name>
    <dbReference type="NCBI Taxonomy" id="511108"/>
    <lineage>
        <taxon>Bacteria</taxon>
        <taxon>Pseudomonadati</taxon>
        <taxon>Pseudomonadota</taxon>
        <taxon>Betaproteobacteria</taxon>
        <taxon>Burkholderiales</taxon>
        <taxon>Comamonadaceae</taxon>
        <taxon>Ottowia</taxon>
    </lineage>
</organism>
<comment type="caution">
    <text evidence="2">The sequence shown here is derived from an EMBL/GenBank/DDBJ whole genome shotgun (WGS) entry which is preliminary data.</text>
</comment>
<feature type="compositionally biased region" description="Low complexity" evidence="1">
    <location>
        <begin position="12"/>
        <end position="21"/>
    </location>
</feature>
<dbReference type="Proteomes" id="UP001589834">
    <property type="component" value="Unassembled WGS sequence"/>
</dbReference>
<gene>
    <name evidence="2" type="ORF">ACFFGG_10465</name>
</gene>
<sequence length="994" mass="105569">MFPFTRDPKDPQPAAEAAAPAPKAPEAHPLDALTGGVFSAATSGERAQRVRDWLATEPEPAQMQEVFKELSAKDKGAAKALREKLDELRRAREQDTVAAEWQAKAQALLDAARLNIADALAWQRDAAKAGAPLSREPLAGLRTQLVERIKAVEDLQQRVMVQREAAALLAQRIELLSTKPWAEAQQQQDALQADVTHWQAQAAALQADGQWPSVDMRFPPQLEAAQSQLNAVWSAFVPALAQAVAAAQDAAAPLPPVPLWADELRAARGEAPVAEAAAPAPAKPRVDPEQRQAATKAVEAGVMLLEQAVAAGHSKNMNSATQALRQSLKTNGRLIDEALEARVHAALVSAGELGGWQRWSADKAREQLVARAEALLVPRKPRREAPAGAPAAAATAESPVETPAEGAANVVEAPAAPVAEAPVEAVEAAPEVPAAATEPIAADTVASDASASDAPAEPAAPAAAAQPAEDLVPAMGGRKLQDAIRKLREEWKTADQGGPPNHALWKRFDRACNAAHKFVDAWLEQVRAESAQHKAQRQALIDEVKAWGAAQQAAATTDWKAMGRQIHQFSERWRNAGHLAEKAYTELQAQWKAAIHQAAAPLEAEQKASTARRQALIAEAEQLGAAPQLRIDAVRALQQRWQAEAQAVPLERRHEQKLWDAFRKPIDEAFNRKSAEREQQQAALSAHDRAVLEAAKALEAANASGDAQRIRAAMAQLEAATRGQAAAAPSEQNTAAAPADQAPAAPESEASDTPPAADAEAAATPAPAPKPAKPLIAMRGDDRPGARKAEAPAARGPGRFGDRPGGRDGARGGPGRGDRFGDRREGGRFGDRPPREDRGPRLGDAAFRAQRDAVDNAQAQLRKLAAQAHGEALTQLLGAWQQRQPDQVPSAQELGRAVSASVRGNWAQAVGSGASDAGKADEALLRLEMAAEVPTPADQLAARRALQLQLLTRRNDPAPAETWAQDTATVLASAHDDAHARRLQNALKTLLRKG</sequence>
<feature type="compositionally biased region" description="Basic and acidic residues" evidence="1">
    <location>
        <begin position="779"/>
        <end position="790"/>
    </location>
</feature>
<protein>
    <submittedName>
        <fullName evidence="2">DUF349 domain-containing protein</fullName>
    </submittedName>
</protein>
<accession>A0ABV6PT07</accession>